<evidence type="ECO:0000313" key="1">
    <source>
        <dbReference type="EMBL" id="NBE53692.1"/>
    </source>
</evidence>
<evidence type="ECO:0000313" key="2">
    <source>
        <dbReference type="Proteomes" id="UP000598297"/>
    </source>
</evidence>
<comment type="caution">
    <text evidence="1">The sequence shown here is derived from an EMBL/GenBank/DDBJ whole genome shotgun (WGS) entry which is preliminary data.</text>
</comment>
<dbReference type="EMBL" id="JAAAHS010000159">
    <property type="protein sequence ID" value="NBE53692.1"/>
    <property type="molecule type" value="Genomic_DNA"/>
</dbReference>
<dbReference type="AlphaFoldDB" id="A0A964XNE0"/>
<dbReference type="SUPFAM" id="SSF52540">
    <property type="entry name" value="P-loop containing nucleoside triphosphate hydrolases"/>
    <property type="match status" value="1"/>
</dbReference>
<dbReference type="RefSeq" id="WP_161699824.1">
    <property type="nucleotide sequence ID" value="NZ_JAAAHS010000159.1"/>
</dbReference>
<organism evidence="1 2">
    <name type="scientific">Streptomyces boluensis</name>
    <dbReference type="NCBI Taxonomy" id="1775135"/>
    <lineage>
        <taxon>Bacteria</taxon>
        <taxon>Bacillati</taxon>
        <taxon>Actinomycetota</taxon>
        <taxon>Actinomycetes</taxon>
        <taxon>Kitasatosporales</taxon>
        <taxon>Streptomycetaceae</taxon>
        <taxon>Streptomyces</taxon>
    </lineage>
</organism>
<proteinExistence type="predicted"/>
<dbReference type="OrthoDB" id="3860495at2"/>
<dbReference type="InterPro" id="IPR027417">
    <property type="entry name" value="P-loop_NTPase"/>
</dbReference>
<dbReference type="Proteomes" id="UP000598297">
    <property type="component" value="Unassembled WGS sequence"/>
</dbReference>
<name>A0A964XNE0_9ACTN</name>
<gene>
    <name evidence="1" type="ORF">GUY60_20165</name>
</gene>
<keyword evidence="2" id="KW-1185">Reference proteome</keyword>
<accession>A0A964XNE0</accession>
<sequence>MNSSRTPAPSPVPPEQALVTLREWLSAERPRVAELTGPAGSGRTRVLRQVHEAAPDSVFIDATGLTSEDVIHRVLAAAGLDNPPERRADWGYALEESPLRGKLIVLANAQRAGRTRRSAEPDRMVHRFSGELAVAGVKVLVERDLPDVRRRHDHLVVALPPLPADESLERELPDGAAVEALRALALAEPRRVPMDVWAELGRAWEVRSGRQVDVAAASRADGLLDVDDEGRALFRAEHVADALRRSVEPELVRAVHRDVVEWLRGRAADGPVPTRRYLSQGLAMHAVQAGEFDAVQRSGRLVAHIDQVALIDAARADRSYVVNGDSPTGDAVNLWASGVDSLPQDEWASWLHLMSTVRGDHETAAEIAAAVAASDRQLPWRVRWAHWRPPGAVGAEFVRPGPLAKPYLAPEEYRPGRPTVIAEGEWNDRYQAWDVRTGEQVAGPWPDAVPDPGQREDLWLPDGDRDVTPAWVDLTVFDALEPSFVAGQVAVGEVAVGDAAVGHVVVGDVVVVAGLGGIFAVDVHPAADGAGLTEVHGEPMFDDPVWSPVPYDRAPQGDGLYAAGLFEPGVVRLLPKDRVPRGLTDTESLRVLTEAGLPAVEAVEMRLLALDEQGLAEADSDDLDSGEGDGDYGSSTSAYYRLGQWVTSDVVLNGSTGTVHLLGANDWVSDDEFDDFFFDEGEDSGAEDQDGDEVQGGAGLLIAGSLTAFVKLLQQYLVTRCMLASAGYRREREEIRDSLSGTLSEIDAAGAASGAWTTGFTETD</sequence>
<reference evidence="1" key="1">
    <citation type="submission" date="2020-01" db="EMBL/GenBank/DDBJ databases">
        <title>Whole-genome analyses of novel actinobacteria.</title>
        <authorList>
            <person name="Sahin N."/>
        </authorList>
    </citation>
    <scope>NUCLEOTIDE SEQUENCE</scope>
    <source>
        <strain evidence="1">YC537</strain>
    </source>
</reference>
<protein>
    <submittedName>
        <fullName evidence="1">Uncharacterized protein</fullName>
    </submittedName>
</protein>